<accession>A0A4R3JVQ6</accession>
<comment type="similarity">
    <text evidence="2 4">Belongs to the pyridoxal phosphate-binding protein YggS/PROSC family.</text>
</comment>
<name>A0A4R3JVQ6_9PROT</name>
<dbReference type="Pfam" id="PF01168">
    <property type="entry name" value="Ala_racemase_N"/>
    <property type="match status" value="1"/>
</dbReference>
<dbReference type="Proteomes" id="UP000295135">
    <property type="component" value="Unassembled WGS sequence"/>
</dbReference>
<evidence type="ECO:0000256" key="3">
    <source>
        <dbReference type="PIRSR" id="PIRSR004848-1"/>
    </source>
</evidence>
<dbReference type="EMBL" id="SLZY01000006">
    <property type="protein sequence ID" value="TCS72173.1"/>
    <property type="molecule type" value="Genomic_DNA"/>
</dbReference>
<gene>
    <name evidence="6" type="ORF">EDC61_10688</name>
</gene>
<keyword evidence="7" id="KW-1185">Reference proteome</keyword>
<evidence type="ECO:0000313" key="6">
    <source>
        <dbReference type="EMBL" id="TCS72173.1"/>
    </source>
</evidence>
<feature type="domain" description="Alanine racemase N-terminal" evidence="5">
    <location>
        <begin position="20"/>
        <end position="231"/>
    </location>
</feature>
<dbReference type="NCBIfam" id="TIGR00044">
    <property type="entry name" value="YggS family pyridoxal phosphate-dependent enzyme"/>
    <property type="match status" value="1"/>
</dbReference>
<dbReference type="InterPro" id="IPR011078">
    <property type="entry name" value="PyrdxlP_homeostasis"/>
</dbReference>
<dbReference type="PROSITE" id="PS01211">
    <property type="entry name" value="UPF0001"/>
    <property type="match status" value="1"/>
</dbReference>
<evidence type="ECO:0000256" key="4">
    <source>
        <dbReference type="RuleBase" id="RU004514"/>
    </source>
</evidence>
<evidence type="ECO:0000259" key="5">
    <source>
        <dbReference type="Pfam" id="PF01168"/>
    </source>
</evidence>
<dbReference type="Gene3D" id="3.20.20.10">
    <property type="entry name" value="Alanine racemase"/>
    <property type="match status" value="1"/>
</dbReference>
<evidence type="ECO:0000256" key="1">
    <source>
        <dbReference type="ARBA" id="ARBA00022898"/>
    </source>
</evidence>
<evidence type="ECO:0000256" key="2">
    <source>
        <dbReference type="HAMAP-Rule" id="MF_02087"/>
    </source>
</evidence>
<comment type="caution">
    <text evidence="6">The sequence shown here is derived from an EMBL/GenBank/DDBJ whole genome shotgun (WGS) entry which is preliminary data.</text>
</comment>
<reference evidence="6 7" key="1">
    <citation type="submission" date="2019-03" db="EMBL/GenBank/DDBJ databases">
        <title>Genomic Encyclopedia of Type Strains, Phase IV (KMG-IV): sequencing the most valuable type-strain genomes for metagenomic binning, comparative biology and taxonomic classification.</title>
        <authorList>
            <person name="Goeker M."/>
        </authorList>
    </citation>
    <scope>NUCLEOTIDE SEQUENCE [LARGE SCALE GENOMIC DNA]</scope>
    <source>
        <strain evidence="6 7">DSM 103923</strain>
    </source>
</reference>
<dbReference type="OrthoDB" id="9804072at2"/>
<dbReference type="HAMAP" id="MF_02087">
    <property type="entry name" value="PLP_homeostasis"/>
    <property type="match status" value="1"/>
</dbReference>
<comment type="function">
    <text evidence="2">Pyridoxal 5'-phosphate (PLP)-binding protein, which is involved in PLP homeostasis.</text>
</comment>
<dbReference type="InterPro" id="IPR001608">
    <property type="entry name" value="Ala_racemase_N"/>
</dbReference>
<dbReference type="RefSeq" id="WP_126463817.1">
    <property type="nucleotide sequence ID" value="NZ_AP018721.1"/>
</dbReference>
<dbReference type="SUPFAM" id="SSF51419">
    <property type="entry name" value="PLP-binding barrel"/>
    <property type="match status" value="1"/>
</dbReference>
<dbReference type="InterPro" id="IPR029066">
    <property type="entry name" value="PLP-binding_barrel"/>
</dbReference>
<dbReference type="PIRSF" id="PIRSF004848">
    <property type="entry name" value="YBL036c_PLPDEIII"/>
    <property type="match status" value="1"/>
</dbReference>
<dbReference type="PANTHER" id="PTHR10146">
    <property type="entry name" value="PROLINE SYNTHETASE CO-TRANSCRIBED BACTERIAL HOMOLOG PROTEIN"/>
    <property type="match status" value="1"/>
</dbReference>
<dbReference type="AlphaFoldDB" id="A0A4R3JVQ6"/>
<dbReference type="CDD" id="cd06824">
    <property type="entry name" value="PLPDE_III_Yggs_like"/>
    <property type="match status" value="1"/>
</dbReference>
<dbReference type="FunFam" id="3.20.20.10:FF:000018">
    <property type="entry name" value="Pyridoxal phosphate homeostasis protein"/>
    <property type="match status" value="1"/>
</dbReference>
<protein>
    <recommendedName>
        <fullName evidence="2">Pyridoxal phosphate homeostasis protein</fullName>
        <shortName evidence="2">PLP homeostasis protein</shortName>
    </recommendedName>
</protein>
<comment type="cofactor">
    <cofactor evidence="3">
        <name>pyridoxal 5'-phosphate</name>
        <dbReference type="ChEBI" id="CHEBI:597326"/>
    </cofactor>
</comment>
<dbReference type="PANTHER" id="PTHR10146:SF14">
    <property type="entry name" value="PYRIDOXAL PHOSPHATE HOMEOSTASIS PROTEIN"/>
    <property type="match status" value="1"/>
</dbReference>
<evidence type="ECO:0000313" key="7">
    <source>
        <dbReference type="Proteomes" id="UP000295135"/>
    </source>
</evidence>
<organism evidence="6 7">
    <name type="scientific">Sulfuritortus calidifontis</name>
    <dbReference type="NCBI Taxonomy" id="1914471"/>
    <lineage>
        <taxon>Bacteria</taxon>
        <taxon>Pseudomonadati</taxon>
        <taxon>Pseudomonadota</taxon>
        <taxon>Betaproteobacteria</taxon>
        <taxon>Nitrosomonadales</taxon>
        <taxon>Thiobacillaceae</taxon>
        <taxon>Sulfuritortus</taxon>
    </lineage>
</organism>
<proteinExistence type="inferred from homology"/>
<keyword evidence="1 2" id="KW-0663">Pyridoxal phosphate</keyword>
<feature type="modified residue" description="N6-(pyridoxal phosphate)lysine" evidence="2 3">
    <location>
        <position position="36"/>
    </location>
</feature>
<sequence length="240" mass="25533">MGAIAKAMQDVRQRIAAAVATAQRAPDSVRLLAVSKTFPAAAVIEAHQAGQTAFGESYVQEAVAKIAEVSAALGAHTALEWHFIGPIQSNKTRPIAEQFDWVHSVDRLKIAERLAAARPAGRPPLNVCLQVNIGDEASKGGVAPDEAIALAHRIAALPGLWLRGLMAIPRPTTDVAEQRAQFRQLRELFDRARAEGLALDTLSMGMSDDLEAAIMEGSTLVRVGSAIFGARAKKTTEGKT</sequence>
<dbReference type="GO" id="GO:0030170">
    <property type="term" value="F:pyridoxal phosphate binding"/>
    <property type="evidence" value="ECO:0007669"/>
    <property type="project" value="UniProtKB-UniRule"/>
</dbReference>